<dbReference type="EMBL" id="JBHULV010000056">
    <property type="protein sequence ID" value="MFD2733516.1"/>
    <property type="molecule type" value="Genomic_DNA"/>
</dbReference>
<gene>
    <name evidence="3" type="ORF">ACFSSE_17535</name>
</gene>
<evidence type="ECO:0000256" key="1">
    <source>
        <dbReference type="PROSITE-ProRule" id="PRU00339"/>
    </source>
</evidence>
<dbReference type="Gene3D" id="1.25.40.10">
    <property type="entry name" value="Tetratricopeptide repeat domain"/>
    <property type="match status" value="3"/>
</dbReference>
<dbReference type="InterPro" id="IPR011990">
    <property type="entry name" value="TPR-like_helical_dom_sf"/>
</dbReference>
<dbReference type="Pfam" id="PF13431">
    <property type="entry name" value="TPR_17"/>
    <property type="match status" value="1"/>
</dbReference>
<evidence type="ECO:0000313" key="3">
    <source>
        <dbReference type="EMBL" id="MFD2733516.1"/>
    </source>
</evidence>
<comment type="caution">
    <text evidence="3">The sequence shown here is derived from an EMBL/GenBank/DDBJ whole genome shotgun (WGS) entry which is preliminary data.</text>
</comment>
<dbReference type="SUPFAM" id="SSF48452">
    <property type="entry name" value="TPR-like"/>
    <property type="match status" value="1"/>
</dbReference>
<dbReference type="PANTHER" id="PTHR12558">
    <property type="entry name" value="CELL DIVISION CYCLE 16,23,27"/>
    <property type="match status" value="1"/>
</dbReference>
<sequence>MKKTILSILLASFFYVANAQKSEIASAKNNYALYEISMQSKGPLNKKLETLNLAKASTDKAILFEKTKNDAELWAYRALIYSSISVADTVNVNNASTAFTVAQEAITKAKTLDTKSENKNTIESAERNLTIMMQNKGITAFNKKDYKEAYNSFKFISDVMPTDTLFSMYTAIAANSSQMYDESVKYYNRTLENNKSNAGLYQELGRIYLTKADTANALKTIEEGRKQHPEFMGLIFDELNIYLNRGEAAKQITKIENAIAKDPKNKTLRFVSGIAYSANKDMDKSAEAYKAALEIDPNYTDAIYNLAIIYINKGNDHITAANKLPSNKASDAKYNELKKKFDTELGNALPLLEKAKELNPNDLNTLTTLREVYVKLNKLDKAAQIKKLLDQK</sequence>
<feature type="signal peptide" evidence="2">
    <location>
        <begin position="1"/>
        <end position="19"/>
    </location>
</feature>
<dbReference type="SMART" id="SM00028">
    <property type="entry name" value="TPR"/>
    <property type="match status" value="4"/>
</dbReference>
<keyword evidence="2" id="KW-0732">Signal</keyword>
<dbReference type="Proteomes" id="UP001597546">
    <property type="component" value="Unassembled WGS sequence"/>
</dbReference>
<feature type="repeat" description="TPR" evidence="1">
    <location>
        <begin position="266"/>
        <end position="299"/>
    </location>
</feature>
<reference evidence="4" key="1">
    <citation type="journal article" date="2019" name="Int. J. Syst. Evol. Microbiol.">
        <title>The Global Catalogue of Microorganisms (GCM) 10K type strain sequencing project: providing services to taxonomists for standard genome sequencing and annotation.</title>
        <authorList>
            <consortium name="The Broad Institute Genomics Platform"/>
            <consortium name="The Broad Institute Genome Sequencing Center for Infectious Disease"/>
            <person name="Wu L."/>
            <person name="Ma J."/>
        </authorList>
    </citation>
    <scope>NUCLEOTIDE SEQUENCE [LARGE SCALE GENOMIC DNA]</scope>
    <source>
        <strain evidence="4">KCTC 42456</strain>
    </source>
</reference>
<feature type="chain" id="PRO_5046205054" evidence="2">
    <location>
        <begin position="20"/>
        <end position="392"/>
    </location>
</feature>
<proteinExistence type="predicted"/>
<organism evidence="3 4">
    <name type="scientific">Pedobacter alpinus</name>
    <dbReference type="NCBI Taxonomy" id="1590643"/>
    <lineage>
        <taxon>Bacteria</taxon>
        <taxon>Pseudomonadati</taxon>
        <taxon>Bacteroidota</taxon>
        <taxon>Sphingobacteriia</taxon>
        <taxon>Sphingobacteriales</taxon>
        <taxon>Sphingobacteriaceae</taxon>
        <taxon>Pedobacter</taxon>
    </lineage>
</organism>
<dbReference type="InterPro" id="IPR019734">
    <property type="entry name" value="TPR_rpt"/>
</dbReference>
<dbReference type="PANTHER" id="PTHR12558:SF13">
    <property type="entry name" value="CELL DIVISION CYCLE PROTEIN 27 HOMOLOG"/>
    <property type="match status" value="1"/>
</dbReference>
<evidence type="ECO:0000313" key="4">
    <source>
        <dbReference type="Proteomes" id="UP001597546"/>
    </source>
</evidence>
<accession>A0ABW5TXD7</accession>
<dbReference type="RefSeq" id="WP_379045134.1">
    <property type="nucleotide sequence ID" value="NZ_JBHSKW010000051.1"/>
</dbReference>
<keyword evidence="4" id="KW-1185">Reference proteome</keyword>
<evidence type="ECO:0000256" key="2">
    <source>
        <dbReference type="SAM" id="SignalP"/>
    </source>
</evidence>
<protein>
    <submittedName>
        <fullName evidence="3">Tetratricopeptide repeat protein</fullName>
    </submittedName>
</protein>
<keyword evidence="1" id="KW-0802">TPR repeat</keyword>
<dbReference type="PROSITE" id="PS50005">
    <property type="entry name" value="TPR"/>
    <property type="match status" value="1"/>
</dbReference>
<name>A0ABW5TXD7_9SPHI</name>